<organism evidence="1 2">
    <name type="scientific">Thermoplasma volcanium (strain ATCC 51530 / DSM 4299 / JCM 9571 / NBRC 15438 / GSS1)</name>
    <dbReference type="NCBI Taxonomy" id="273116"/>
    <lineage>
        <taxon>Archaea</taxon>
        <taxon>Methanobacteriati</taxon>
        <taxon>Thermoplasmatota</taxon>
        <taxon>Thermoplasmata</taxon>
        <taxon>Thermoplasmatales</taxon>
        <taxon>Thermoplasmataceae</taxon>
        <taxon>Thermoplasma</taxon>
    </lineage>
</organism>
<proteinExistence type="predicted"/>
<gene>
    <name evidence="1" type="ORF">TVG0714418</name>
</gene>
<accession>Q97AV1</accession>
<evidence type="ECO:0000313" key="2">
    <source>
        <dbReference type="Proteomes" id="UP000001017"/>
    </source>
</evidence>
<keyword evidence="2" id="KW-1185">Reference proteome</keyword>
<evidence type="ECO:0000313" key="1">
    <source>
        <dbReference type="EMBL" id="BAB59850.1"/>
    </source>
</evidence>
<dbReference type="STRING" id="273116.gene:9381497"/>
<dbReference type="InterPro" id="IPR036388">
    <property type="entry name" value="WH-like_DNA-bd_sf"/>
</dbReference>
<dbReference type="SUPFAM" id="SSF46785">
    <property type="entry name" value="Winged helix' DNA-binding domain"/>
    <property type="match status" value="1"/>
</dbReference>
<reference evidence="1 2" key="2">
    <citation type="journal article" date="2000" name="Proc. Natl. Acad. Sci. U.S.A.">
        <title>Archaeal adaptation to higher temperatures revealed by genomic sequence of Thermoplasma volcanium.</title>
        <authorList>
            <person name="Kawashima T."/>
            <person name="Amano N."/>
            <person name="Koike H."/>
            <person name="Makino S."/>
            <person name="Higuchi S."/>
            <person name="Kawashima-Ohya Y."/>
            <person name="Watanabe K."/>
            <person name="Yamazaki M."/>
            <person name="Kanehori K."/>
            <person name="Kawamoto T."/>
            <person name="Nunoshiba T."/>
            <person name="Yamamoto Y."/>
            <person name="Aramaki H."/>
            <person name="Makino K."/>
            <person name="Suzuki M."/>
        </authorList>
    </citation>
    <scope>NUCLEOTIDE SEQUENCE [LARGE SCALE GENOMIC DNA]</scope>
    <source>
        <strain evidence="2">ATCC 51530 / DSM 4299 / JCM 9571 / NBRC 15438 / GSS1</strain>
    </source>
</reference>
<dbReference type="eggNOG" id="arCOG07740">
    <property type="taxonomic scope" value="Archaea"/>
</dbReference>
<protein>
    <submittedName>
        <fullName evidence="1">Uncharacterized protein</fullName>
    </submittedName>
</protein>
<dbReference type="Proteomes" id="UP000001017">
    <property type="component" value="Chromosome"/>
</dbReference>
<dbReference type="KEGG" id="tvo:TVG0714418"/>
<dbReference type="HOGENOM" id="CLU_1792234_0_0_2"/>
<dbReference type="EMBL" id="BA000011">
    <property type="protein sequence ID" value="BAB59850.1"/>
    <property type="molecule type" value="Genomic_DNA"/>
</dbReference>
<dbReference type="PaxDb" id="273116-14324924"/>
<dbReference type="Gene3D" id="1.10.10.10">
    <property type="entry name" value="Winged helix-like DNA-binding domain superfamily/Winged helix DNA-binding domain"/>
    <property type="match status" value="1"/>
</dbReference>
<name>Q97AV1_THEVO</name>
<reference evidence="1 2" key="1">
    <citation type="journal article" date="1999" name="Proc. Jpn. Acad.">
        <title>Determination of the complete genomic DNA sequence of Thermoplasma volvanium GSS1.</title>
        <authorList>
            <person name="Kawashima T."/>
            <person name="Yamamoto Y."/>
            <person name="Aramaki H."/>
            <person name="Nunoshiba T."/>
            <person name="Kawamoto T."/>
            <person name="Watanabe K."/>
            <person name="Yamazaki M."/>
            <person name="Kanehori K."/>
            <person name="Amano N."/>
            <person name="Ohya Y."/>
            <person name="Makino K."/>
            <person name="Suzuki M."/>
        </authorList>
    </citation>
    <scope>NUCLEOTIDE SEQUENCE [LARGE SCALE GENOMIC DNA]</scope>
    <source>
        <strain evidence="2">ATCC 51530 / DSM 4299 / JCM 9571 / NBRC 15438 / GSS1</strain>
    </source>
</reference>
<sequence length="144" mass="16874">MLRMVLQENHELVQEKYKVSKPNGNDNTDVIPFVDLTILMKHGRSYNFRSRSLKRDKFAEWYQVIVTMKNIDKPMTKTEIINRSMLNFRRGENIINCMENTGLLDTNIVGKRKYYSLSELGDLILNVACIIASFIPYEEHNDII</sequence>
<dbReference type="AlphaFoldDB" id="Q97AV1"/>
<dbReference type="InterPro" id="IPR036390">
    <property type="entry name" value="WH_DNA-bd_sf"/>
</dbReference>